<organism evidence="5 6">
    <name type="scientific">Fusarium flagelliforme</name>
    <dbReference type="NCBI Taxonomy" id="2675880"/>
    <lineage>
        <taxon>Eukaryota</taxon>
        <taxon>Fungi</taxon>
        <taxon>Dikarya</taxon>
        <taxon>Ascomycota</taxon>
        <taxon>Pezizomycotina</taxon>
        <taxon>Sordariomycetes</taxon>
        <taxon>Hypocreomycetidae</taxon>
        <taxon>Hypocreales</taxon>
        <taxon>Nectriaceae</taxon>
        <taxon>Fusarium</taxon>
        <taxon>Fusarium incarnatum-equiseti species complex</taxon>
    </lineage>
</organism>
<dbReference type="STRING" id="2594813.A0A395MCA0"/>
<name>A0A395MCA0_9HYPO</name>
<evidence type="ECO:0000313" key="5">
    <source>
        <dbReference type="EMBL" id="RFN44923.1"/>
    </source>
</evidence>
<dbReference type="SUPFAM" id="SSF48403">
    <property type="entry name" value="Ankyrin repeat"/>
    <property type="match status" value="1"/>
</dbReference>
<keyword evidence="1" id="KW-0677">Repeat</keyword>
<dbReference type="InterPro" id="IPR036770">
    <property type="entry name" value="Ankyrin_rpt-contain_sf"/>
</dbReference>
<evidence type="ECO:0000256" key="3">
    <source>
        <dbReference type="PROSITE-ProRule" id="PRU00023"/>
    </source>
</evidence>
<dbReference type="SMART" id="SM00248">
    <property type="entry name" value="ANK"/>
    <property type="match status" value="3"/>
</dbReference>
<dbReference type="Gene3D" id="1.25.40.20">
    <property type="entry name" value="Ankyrin repeat-containing domain"/>
    <property type="match status" value="1"/>
</dbReference>
<evidence type="ECO:0000256" key="2">
    <source>
        <dbReference type="ARBA" id="ARBA00023043"/>
    </source>
</evidence>
<accession>A0A395MCA0</accession>
<feature type="repeat" description="ANK" evidence="3">
    <location>
        <begin position="696"/>
        <end position="728"/>
    </location>
</feature>
<evidence type="ECO:0000313" key="6">
    <source>
        <dbReference type="Proteomes" id="UP000265631"/>
    </source>
</evidence>
<feature type="repeat" description="ANK" evidence="3">
    <location>
        <begin position="663"/>
        <end position="695"/>
    </location>
</feature>
<dbReference type="Pfam" id="PF00023">
    <property type="entry name" value="Ank"/>
    <property type="match status" value="1"/>
</dbReference>
<dbReference type="PANTHER" id="PTHR24126">
    <property type="entry name" value="ANKYRIN REPEAT, PH AND SEC7 DOMAIN CONTAINING PROTEIN SECG-RELATED"/>
    <property type="match status" value="1"/>
</dbReference>
<dbReference type="PROSITE" id="PS50297">
    <property type="entry name" value="ANK_REP_REGION"/>
    <property type="match status" value="3"/>
</dbReference>
<dbReference type="PANTHER" id="PTHR24126:SF14">
    <property type="entry name" value="ANK_REP_REGION DOMAIN-CONTAINING PROTEIN"/>
    <property type="match status" value="1"/>
</dbReference>
<protein>
    <submittedName>
        <fullName evidence="5">Tetratricopeptide repeat domain-containing protein</fullName>
    </submittedName>
</protein>
<sequence length="1109" mass="124648">MSDVVTKATEQDDELMINDVYLQCLDSFMACSDCLHLSAASRQLVNDERSRFKIWAANIGAHLDPSVSSSLDHRLRNSERTKTSVTLLLRVMRVNIDYATRIFDESEDTLHATASEIDQDVQVAPSGYQVEEGMEHKESQRKTPAKDIAMRLSDEALSSVHAMIGQLKRMSNAIKRASLAEYSLRAARNRDLKHDPARGAEYETFARNIVQYKFKDATESGSDTVARIQQALINGVEFRLRRFRDWERHHDKQLNLERRRAPVQSSKPDYPTPLAEELEGAQPRSLGTDTAHQSPGGPSERPPEVESSVLSQKSFDSRLLETTRSTVQSTNASKSVRSVIGNTYVDWPRPPKKSYENDDIKCPYCFDRLESVELTNKTQWRQHVKRDLEPYNCLEQGCQEHLRMFASEEQWINHIRTCHSHGTWICRLKPHQEAEVFEDEATVREHLQTQHEGMVPKSRVETLIRSMHRPGSGNLFKECPLNCLDHPSTPESNHLTKHIANHLLSLAMEALPERSVASSQTSFLESDEDLSEIMPVSKGHTPRRKDIDELPDLDFEAGGRIEGINEQDVEPKLAIALDNRKSVSLWIENLSYNQNLIDSQKRKTWALSDRAKRWKVLLTAIAFIIRSQRVTRMNLLEAASRGSRKQVLRLLQRGADVGLEDENGETALSHAARSGYHATVKLLLLHGADINSKDDNGETALSHAARNGYDATVKLLLSYGADVNSKDRSGETALSYAARNSHKVIAKLLLSHGASWTLTQSPSVSGDYSVAFLEHGETVTETVQDDMVSISVGKIHGIYAGTQYVSTSEPSTTVEITEVDDCESRAKVIGGGSIEYSSKPLWFLPRRLGKAEVLEVTIDPDLGPDFRQHLVGELNKRLAGQFSCLEGPQAVVQETTERFLIHLKKEVAGIDICGQRWLFGNEGHIHGWKIEGQTDKEQAVNSARALRHLFRFGQILQLQSKSEDTGPFNISLTSDGERSVVFTLKYENIGKEELYFSFIALTSGFQVQQLYPVRDVAFRTPAGYQGSIKFRLIPPMPPGESGASEVNEHRDIIRTIVVRGAGISMKSIELPDIWDTGKWEKQAVELSGKAEPVQDLHWWVHDQTLAYKA</sequence>
<proteinExistence type="predicted"/>
<feature type="region of interest" description="Disordered" evidence="4">
    <location>
        <begin position="257"/>
        <end position="312"/>
    </location>
</feature>
<dbReference type="InterPro" id="IPR002110">
    <property type="entry name" value="Ankyrin_rpt"/>
</dbReference>
<gene>
    <name evidence="5" type="ORF">FIE12Z_10818</name>
</gene>
<dbReference type="AlphaFoldDB" id="A0A395MCA0"/>
<keyword evidence="6" id="KW-1185">Reference proteome</keyword>
<keyword evidence="2 3" id="KW-0040">ANK repeat</keyword>
<evidence type="ECO:0000256" key="1">
    <source>
        <dbReference type="ARBA" id="ARBA00022737"/>
    </source>
</evidence>
<dbReference type="Pfam" id="PF12796">
    <property type="entry name" value="Ank_2"/>
    <property type="match status" value="1"/>
</dbReference>
<reference evidence="5 6" key="1">
    <citation type="journal article" date="2018" name="PLoS Pathog.">
        <title>Evolution of structural diversity of trichothecenes, a family of toxins produced by plant pathogenic and entomopathogenic fungi.</title>
        <authorList>
            <person name="Proctor R.H."/>
            <person name="McCormick S.P."/>
            <person name="Kim H.S."/>
            <person name="Cardoza R.E."/>
            <person name="Stanley A.M."/>
            <person name="Lindo L."/>
            <person name="Kelly A."/>
            <person name="Brown D.W."/>
            <person name="Lee T."/>
            <person name="Vaughan M.M."/>
            <person name="Alexander N.J."/>
            <person name="Busman M."/>
            <person name="Gutierrez S."/>
        </authorList>
    </citation>
    <scope>NUCLEOTIDE SEQUENCE [LARGE SCALE GENOMIC DNA]</scope>
    <source>
        <strain evidence="5 6">NRRL 13405</strain>
    </source>
</reference>
<comment type="caution">
    <text evidence="5">The sequence shown here is derived from an EMBL/GenBank/DDBJ whole genome shotgun (WGS) entry which is preliminary data.</text>
</comment>
<dbReference type="Proteomes" id="UP000265631">
    <property type="component" value="Unassembled WGS sequence"/>
</dbReference>
<dbReference type="EMBL" id="PXXK01000385">
    <property type="protein sequence ID" value="RFN44923.1"/>
    <property type="molecule type" value="Genomic_DNA"/>
</dbReference>
<dbReference type="PRINTS" id="PR01415">
    <property type="entry name" value="ANKYRIN"/>
</dbReference>
<dbReference type="PROSITE" id="PS50088">
    <property type="entry name" value="ANK_REPEAT"/>
    <property type="match status" value="3"/>
</dbReference>
<evidence type="ECO:0000256" key="4">
    <source>
        <dbReference type="SAM" id="MobiDB-lite"/>
    </source>
</evidence>
<feature type="repeat" description="ANK" evidence="3">
    <location>
        <begin position="729"/>
        <end position="761"/>
    </location>
</feature>